<dbReference type="InterPro" id="IPR005786">
    <property type="entry name" value="B_amino_transII"/>
</dbReference>
<dbReference type="GO" id="GO:0009097">
    <property type="term" value="P:isoleucine biosynthetic process"/>
    <property type="evidence" value="ECO:0007669"/>
    <property type="project" value="UniProtKB-UniPathway"/>
</dbReference>
<keyword evidence="5 11" id="KW-0808">Transferase</keyword>
<dbReference type="OrthoDB" id="9804984at2"/>
<evidence type="ECO:0000313" key="12">
    <source>
        <dbReference type="EMBL" id="AKF08918.1"/>
    </source>
</evidence>
<evidence type="ECO:0000256" key="5">
    <source>
        <dbReference type="ARBA" id="ARBA00022679"/>
    </source>
</evidence>
<keyword evidence="13" id="KW-1185">Reference proteome</keyword>
<dbReference type="PANTHER" id="PTHR11825:SF44">
    <property type="entry name" value="BRANCHED-CHAIN-AMINO-ACID AMINOTRANSFERASE"/>
    <property type="match status" value="1"/>
</dbReference>
<keyword evidence="7 11" id="KW-0100">Branched-chain amino acid biosynthesis</keyword>
<dbReference type="UniPathway" id="UPA00048">
    <property type="reaction ID" value="UER00073"/>
</dbReference>
<protein>
    <recommendedName>
        <fullName evidence="11">Branched-chain-amino-acid aminotransferase</fullName>
        <ecNumber evidence="11">2.6.1.42</ecNumber>
    </recommendedName>
</protein>
<evidence type="ECO:0000256" key="1">
    <source>
        <dbReference type="ARBA" id="ARBA00001933"/>
    </source>
</evidence>
<feature type="modified residue" description="N6-(pyridoxal phosphate)lysine" evidence="8">
    <location>
        <position position="192"/>
    </location>
</feature>
<dbReference type="GO" id="GO:0052654">
    <property type="term" value="F:L-leucine-2-oxoglutarate transaminase activity"/>
    <property type="evidence" value="ECO:0007669"/>
    <property type="project" value="RHEA"/>
</dbReference>
<dbReference type="NCBIfam" id="NF009897">
    <property type="entry name" value="PRK13357.1"/>
    <property type="match status" value="1"/>
</dbReference>
<dbReference type="InterPro" id="IPR018300">
    <property type="entry name" value="Aminotrans_IV_CS"/>
</dbReference>
<dbReference type="UniPathway" id="UPA00047">
    <property type="reaction ID" value="UER00058"/>
</dbReference>
<dbReference type="InterPro" id="IPR043131">
    <property type="entry name" value="BCAT-like_N"/>
</dbReference>
<dbReference type="PROSITE" id="PS00770">
    <property type="entry name" value="AA_TRANSFER_CLASS_4"/>
    <property type="match status" value="1"/>
</dbReference>
<evidence type="ECO:0000256" key="4">
    <source>
        <dbReference type="ARBA" id="ARBA00022605"/>
    </source>
</evidence>
<dbReference type="Proteomes" id="UP000034883">
    <property type="component" value="Chromosome"/>
</dbReference>
<gene>
    <name evidence="12" type="ORF">DB32_006067</name>
</gene>
<comment type="similarity">
    <text evidence="2 9">Belongs to the class-IV pyridoxal-phosphate-dependent aminotransferase family.</text>
</comment>
<keyword evidence="6 10" id="KW-0663">Pyridoxal phosphate</keyword>
<dbReference type="GO" id="GO:0009098">
    <property type="term" value="P:L-leucine biosynthetic process"/>
    <property type="evidence" value="ECO:0007669"/>
    <property type="project" value="UniProtKB-UniPathway"/>
</dbReference>
<dbReference type="UniPathway" id="UPA00049">
    <property type="reaction ID" value="UER00062"/>
</dbReference>
<comment type="catalytic activity">
    <reaction evidence="11">
        <text>L-valine + 2-oxoglutarate = 3-methyl-2-oxobutanoate + L-glutamate</text>
        <dbReference type="Rhea" id="RHEA:24813"/>
        <dbReference type="ChEBI" id="CHEBI:11851"/>
        <dbReference type="ChEBI" id="CHEBI:16810"/>
        <dbReference type="ChEBI" id="CHEBI:29985"/>
        <dbReference type="ChEBI" id="CHEBI:57762"/>
        <dbReference type="EC" id="2.6.1.42"/>
    </reaction>
</comment>
<dbReference type="GO" id="GO:0052656">
    <property type="term" value="F:L-isoleucine-2-oxoglutarate transaminase activity"/>
    <property type="evidence" value="ECO:0007669"/>
    <property type="project" value="RHEA"/>
</dbReference>
<dbReference type="PIRSF" id="PIRSF006468">
    <property type="entry name" value="BCAT1"/>
    <property type="match status" value="1"/>
</dbReference>
<dbReference type="EMBL" id="CP011125">
    <property type="protein sequence ID" value="AKF08918.1"/>
    <property type="molecule type" value="Genomic_DNA"/>
</dbReference>
<evidence type="ECO:0000256" key="3">
    <source>
        <dbReference type="ARBA" id="ARBA00022576"/>
    </source>
</evidence>
<sequence>MLDLLALRAPGSLPALPPAPLGFGRVLGPFALVADHDPERGFHGARIVRREEATTVASAASVQYALSVFEGLKALRGPSGALHLWRPEPHARRFAKSSERLTMPVLPEAAFLDACRAIVKAHEGWVPAHGKGSLYLRPTLYATEEFLGVRPSRTHQLAIVVSAVDAFYSSPLRLWAETEHVRAAPGGLGDAKTGANYAASLHAAERAKKRGFDQVLWLDAHDHDRLAEAGTMNVFVVIDGAVRTPELDGTILPGVTRDACLALLRARGVKCEEAPISLREVHEAAKRGALTEAFGTGTAAIVAPIAAIGSAAGVIELRAPGEVATTLRAGLEAIQQGVADDPFGWRVPV</sequence>
<evidence type="ECO:0000256" key="9">
    <source>
        <dbReference type="RuleBase" id="RU004106"/>
    </source>
</evidence>
<dbReference type="SUPFAM" id="SSF56752">
    <property type="entry name" value="D-aminoacid aminotransferase-like PLP-dependent enzymes"/>
    <property type="match status" value="1"/>
</dbReference>
<evidence type="ECO:0000256" key="7">
    <source>
        <dbReference type="ARBA" id="ARBA00023304"/>
    </source>
</evidence>
<comment type="cofactor">
    <cofactor evidence="1 10">
        <name>pyridoxal 5'-phosphate</name>
        <dbReference type="ChEBI" id="CHEBI:597326"/>
    </cofactor>
</comment>
<keyword evidence="4 11" id="KW-0028">Amino-acid biosynthesis</keyword>
<evidence type="ECO:0000313" key="13">
    <source>
        <dbReference type="Proteomes" id="UP000034883"/>
    </source>
</evidence>
<dbReference type="NCBIfam" id="TIGR01123">
    <property type="entry name" value="ilvE_II"/>
    <property type="match status" value="1"/>
</dbReference>
<dbReference type="PANTHER" id="PTHR11825">
    <property type="entry name" value="SUBGROUP IIII AMINOTRANSFERASE"/>
    <property type="match status" value="1"/>
</dbReference>
<dbReference type="EC" id="2.6.1.42" evidence="11"/>
<comment type="catalytic activity">
    <reaction evidence="11">
        <text>L-leucine + 2-oxoglutarate = 4-methyl-2-oxopentanoate + L-glutamate</text>
        <dbReference type="Rhea" id="RHEA:18321"/>
        <dbReference type="ChEBI" id="CHEBI:16810"/>
        <dbReference type="ChEBI" id="CHEBI:17865"/>
        <dbReference type="ChEBI" id="CHEBI:29985"/>
        <dbReference type="ChEBI" id="CHEBI:57427"/>
        <dbReference type="EC" id="2.6.1.42"/>
    </reaction>
</comment>
<dbReference type="InterPro" id="IPR043132">
    <property type="entry name" value="BCAT-like_C"/>
</dbReference>
<dbReference type="InterPro" id="IPR036038">
    <property type="entry name" value="Aminotransferase-like"/>
</dbReference>
<dbReference type="Gene3D" id="3.30.470.10">
    <property type="match status" value="1"/>
</dbReference>
<dbReference type="GO" id="GO:0009099">
    <property type="term" value="P:L-valine biosynthetic process"/>
    <property type="evidence" value="ECO:0007669"/>
    <property type="project" value="UniProtKB-UniPathway"/>
</dbReference>
<dbReference type="RefSeq" id="WP_053236016.1">
    <property type="nucleotide sequence ID" value="NZ_CP011125.1"/>
</dbReference>
<dbReference type="AlphaFoldDB" id="A0A0F6W6Q8"/>
<evidence type="ECO:0000256" key="2">
    <source>
        <dbReference type="ARBA" id="ARBA00009320"/>
    </source>
</evidence>
<reference evidence="12 13" key="1">
    <citation type="submission" date="2015-03" db="EMBL/GenBank/DDBJ databases">
        <title>Genome assembly of Sandaracinus amylolyticus DSM 53668.</title>
        <authorList>
            <person name="Sharma G."/>
            <person name="Subramanian S."/>
        </authorList>
    </citation>
    <scope>NUCLEOTIDE SEQUENCE [LARGE SCALE GENOMIC DNA]</scope>
    <source>
        <strain evidence="12 13">DSM 53668</strain>
    </source>
</reference>
<name>A0A0F6W6Q8_9BACT</name>
<proteinExistence type="inferred from homology"/>
<comment type="catalytic activity">
    <reaction evidence="11">
        <text>L-isoleucine + 2-oxoglutarate = (S)-3-methyl-2-oxopentanoate + L-glutamate</text>
        <dbReference type="Rhea" id="RHEA:24801"/>
        <dbReference type="ChEBI" id="CHEBI:16810"/>
        <dbReference type="ChEBI" id="CHEBI:29985"/>
        <dbReference type="ChEBI" id="CHEBI:35146"/>
        <dbReference type="ChEBI" id="CHEBI:58045"/>
        <dbReference type="EC" id="2.6.1.42"/>
    </reaction>
</comment>
<dbReference type="STRING" id="927083.DB32_006067"/>
<dbReference type="Gene3D" id="3.20.10.10">
    <property type="entry name" value="D-amino Acid Aminotransferase, subunit A, domain 2"/>
    <property type="match status" value="1"/>
</dbReference>
<accession>A0A0F6W6Q8</accession>
<organism evidence="12 13">
    <name type="scientific">Sandaracinus amylolyticus</name>
    <dbReference type="NCBI Taxonomy" id="927083"/>
    <lineage>
        <taxon>Bacteria</taxon>
        <taxon>Pseudomonadati</taxon>
        <taxon>Myxococcota</taxon>
        <taxon>Polyangia</taxon>
        <taxon>Polyangiales</taxon>
        <taxon>Sandaracinaceae</taxon>
        <taxon>Sandaracinus</taxon>
    </lineage>
</organism>
<dbReference type="KEGG" id="samy:DB32_006067"/>
<evidence type="ECO:0000256" key="11">
    <source>
        <dbReference type="RuleBase" id="RU004517"/>
    </source>
</evidence>
<evidence type="ECO:0000256" key="8">
    <source>
        <dbReference type="PIRSR" id="PIRSR006468-1"/>
    </source>
</evidence>
<evidence type="ECO:0000256" key="6">
    <source>
        <dbReference type="ARBA" id="ARBA00022898"/>
    </source>
</evidence>
<evidence type="ECO:0000256" key="10">
    <source>
        <dbReference type="RuleBase" id="RU004516"/>
    </source>
</evidence>
<dbReference type="Pfam" id="PF01063">
    <property type="entry name" value="Aminotran_4"/>
    <property type="match status" value="1"/>
</dbReference>
<keyword evidence="3 11" id="KW-0032">Aminotransferase</keyword>
<dbReference type="InterPro" id="IPR001544">
    <property type="entry name" value="Aminotrans_IV"/>
</dbReference>
<dbReference type="GO" id="GO:0052655">
    <property type="term" value="F:L-valine-2-oxoglutarate transaminase activity"/>
    <property type="evidence" value="ECO:0007669"/>
    <property type="project" value="RHEA"/>
</dbReference>